<protein>
    <recommendedName>
        <fullName evidence="2">DNA repair protein RecO</fullName>
    </recommendedName>
    <alternativeName>
        <fullName evidence="6">Recombination protein O</fullName>
    </alternativeName>
</protein>
<dbReference type="SUPFAM" id="SSF57863">
    <property type="entry name" value="ArfGap/RecO-like zinc finger"/>
    <property type="match status" value="1"/>
</dbReference>
<dbReference type="AlphaFoldDB" id="A0A1F7IIM9"/>
<dbReference type="Proteomes" id="UP000178040">
    <property type="component" value="Unassembled WGS sequence"/>
</dbReference>
<evidence type="ECO:0000256" key="3">
    <source>
        <dbReference type="ARBA" id="ARBA00022763"/>
    </source>
</evidence>
<sequence length="175" mass="20320">MKRTVKTEAIVLKKRSLPNQDTICSLFSKELGKVNAFAKGIKKITSRRLPHVQTANLIETVLYKKDNNFYLQETTLISGFSQIKKDADKIQILYRFFFVLERLLPENQSEPAVFNLTLNFLVELSENSSSDISLLTKYLNNILRLLGYSKEDKPYEEITRTIEEIIHEKIPELHI</sequence>
<reference evidence="8 9" key="1">
    <citation type="journal article" date="2016" name="Nat. Commun.">
        <title>Thousands of microbial genomes shed light on interconnected biogeochemical processes in an aquifer system.</title>
        <authorList>
            <person name="Anantharaman K."/>
            <person name="Brown C.T."/>
            <person name="Hug L.A."/>
            <person name="Sharon I."/>
            <person name="Castelle C.J."/>
            <person name="Probst A.J."/>
            <person name="Thomas B.C."/>
            <person name="Singh A."/>
            <person name="Wilkins M.J."/>
            <person name="Karaoz U."/>
            <person name="Brodie E.L."/>
            <person name="Williams K.H."/>
            <person name="Hubbard S.S."/>
            <person name="Banfield J.F."/>
        </authorList>
    </citation>
    <scope>NUCLEOTIDE SEQUENCE [LARGE SCALE GENOMIC DNA]</scope>
</reference>
<dbReference type="GO" id="GO:0043590">
    <property type="term" value="C:bacterial nucleoid"/>
    <property type="evidence" value="ECO:0007669"/>
    <property type="project" value="TreeGrafter"/>
</dbReference>
<dbReference type="InterPro" id="IPR003717">
    <property type="entry name" value="RecO"/>
</dbReference>
<keyword evidence="5" id="KW-0234">DNA repair</keyword>
<dbReference type="InterPro" id="IPR042242">
    <property type="entry name" value="RecO_C"/>
</dbReference>
<dbReference type="PANTHER" id="PTHR33991:SF1">
    <property type="entry name" value="DNA REPAIR PROTEIN RECO"/>
    <property type="match status" value="1"/>
</dbReference>
<evidence type="ECO:0000256" key="4">
    <source>
        <dbReference type="ARBA" id="ARBA00023172"/>
    </source>
</evidence>
<evidence type="ECO:0000313" key="9">
    <source>
        <dbReference type="Proteomes" id="UP000178040"/>
    </source>
</evidence>
<dbReference type="SUPFAM" id="SSF50249">
    <property type="entry name" value="Nucleic acid-binding proteins"/>
    <property type="match status" value="1"/>
</dbReference>
<dbReference type="EMBL" id="MGAI01000058">
    <property type="protein sequence ID" value="OGK43219.1"/>
    <property type="molecule type" value="Genomic_DNA"/>
</dbReference>
<keyword evidence="4" id="KW-0233">DNA recombination</keyword>
<dbReference type="Gene3D" id="2.40.50.140">
    <property type="entry name" value="Nucleic acid-binding proteins"/>
    <property type="match status" value="1"/>
</dbReference>
<comment type="similarity">
    <text evidence="1">Belongs to the RecO family.</text>
</comment>
<dbReference type="Pfam" id="PF02565">
    <property type="entry name" value="RecO_C"/>
    <property type="match status" value="1"/>
</dbReference>
<keyword evidence="3" id="KW-0227">DNA damage</keyword>
<proteinExistence type="inferred from homology"/>
<dbReference type="Gene3D" id="1.20.1440.120">
    <property type="entry name" value="Recombination protein O, C-terminal domain"/>
    <property type="match status" value="1"/>
</dbReference>
<dbReference type="GO" id="GO:0006310">
    <property type="term" value="P:DNA recombination"/>
    <property type="evidence" value="ECO:0007669"/>
    <property type="project" value="UniProtKB-KW"/>
</dbReference>
<name>A0A1F7IIM9_9BACT</name>
<dbReference type="GO" id="GO:0006302">
    <property type="term" value="P:double-strand break repair"/>
    <property type="evidence" value="ECO:0007669"/>
    <property type="project" value="TreeGrafter"/>
</dbReference>
<dbReference type="NCBIfam" id="TIGR00613">
    <property type="entry name" value="reco"/>
    <property type="match status" value="1"/>
</dbReference>
<dbReference type="Pfam" id="PF11967">
    <property type="entry name" value="RecO_N"/>
    <property type="match status" value="1"/>
</dbReference>
<evidence type="ECO:0000256" key="5">
    <source>
        <dbReference type="ARBA" id="ARBA00023204"/>
    </source>
</evidence>
<evidence type="ECO:0000313" key="8">
    <source>
        <dbReference type="EMBL" id="OGK43219.1"/>
    </source>
</evidence>
<dbReference type="InterPro" id="IPR012340">
    <property type="entry name" value="NA-bd_OB-fold"/>
</dbReference>
<evidence type="ECO:0000256" key="1">
    <source>
        <dbReference type="ARBA" id="ARBA00007452"/>
    </source>
</evidence>
<evidence type="ECO:0000256" key="6">
    <source>
        <dbReference type="ARBA" id="ARBA00033409"/>
    </source>
</evidence>
<evidence type="ECO:0000256" key="2">
    <source>
        <dbReference type="ARBA" id="ARBA00021310"/>
    </source>
</evidence>
<dbReference type="InterPro" id="IPR037278">
    <property type="entry name" value="ARFGAP/RecO"/>
</dbReference>
<comment type="caution">
    <text evidence="8">The sequence shown here is derived from an EMBL/GenBank/DDBJ whole genome shotgun (WGS) entry which is preliminary data.</text>
</comment>
<dbReference type="PANTHER" id="PTHR33991">
    <property type="entry name" value="DNA REPAIR PROTEIN RECO"/>
    <property type="match status" value="1"/>
</dbReference>
<accession>A0A1F7IIM9</accession>
<gene>
    <name evidence="8" type="ORF">A3B40_03070</name>
</gene>
<organism evidence="8 9">
    <name type="scientific">Candidatus Roizmanbacteria bacterium RIFCSPLOWO2_01_FULL_37_16</name>
    <dbReference type="NCBI Taxonomy" id="1802058"/>
    <lineage>
        <taxon>Bacteria</taxon>
        <taxon>Candidatus Roizmaniibacteriota</taxon>
    </lineage>
</organism>
<feature type="domain" description="DNA replication/recombination mediator RecO N-terminal" evidence="7">
    <location>
        <begin position="1"/>
        <end position="80"/>
    </location>
</feature>
<dbReference type="InterPro" id="IPR022572">
    <property type="entry name" value="DNA_rep/recomb_RecO_N"/>
</dbReference>
<evidence type="ECO:0000259" key="7">
    <source>
        <dbReference type="Pfam" id="PF11967"/>
    </source>
</evidence>